<evidence type="ECO:0000313" key="2">
    <source>
        <dbReference type="EMBL" id="EJF53474.1"/>
    </source>
</evidence>
<sequence>MSKPQIDIKTTLEARKLFKAKNWSLESSRFESFMHCLSLLNDDEKQLLLSLTEKFKEIGISSHIRELHNAYDKIPKHKVNGAEKIFIYPLTRFFEQKSNKEIKKIDAKPKSGERMYSLLSSDKVHAFRKNKKIILGEDLSEIFKNFNWEIDLLILIDDFAGTGDTAHDICKQFLDLDLTPGRLKPENIIVLTMAAQQKAVNNLKSINISLYANHISGKGISSSYPDFQRKISMMQEMEKKIGMRRRARNRYSLGFKKSEALYSFQRPPNNTFPIYWAKTEKIQTPIFPRFD</sequence>
<dbReference type="Pfam" id="PF24390">
    <property type="entry name" value="PRTase-CE"/>
    <property type="match status" value="1"/>
</dbReference>
<dbReference type="Proteomes" id="UP000005113">
    <property type="component" value="Unassembled WGS sequence"/>
</dbReference>
<evidence type="ECO:0000313" key="3">
    <source>
        <dbReference type="Proteomes" id="UP000005113"/>
    </source>
</evidence>
<accession>J0P0Z6</accession>
<dbReference type="OrthoDB" id="2084254at2"/>
<gene>
    <name evidence="2" type="ORF">SapgrDRAFT_1770</name>
</gene>
<reference evidence="3" key="1">
    <citation type="journal article" date="2012" name="Stand. Genomic Sci.">
        <title>Permanent draft genome sequence of the gliding predator Saprospira grandis strain Sa g1 (= HR1).</title>
        <authorList>
            <person name="Mavromatis K."/>
            <person name="Chertkov O."/>
            <person name="Lapidus A."/>
            <person name="Nolan M."/>
            <person name="Lucas S."/>
            <person name="Tice H."/>
            <person name="Del Rio T.G."/>
            <person name="Cheng J.F."/>
            <person name="Han C."/>
            <person name="Tapia R."/>
            <person name="Bruce D."/>
            <person name="Goodwin L.A."/>
            <person name="Pitluck S."/>
            <person name="Huntemann M."/>
            <person name="Liolios K."/>
            <person name="Pagani I."/>
            <person name="Ivanova N."/>
            <person name="Mikhailova N."/>
            <person name="Pati A."/>
            <person name="Chen A."/>
            <person name="Palaniappan K."/>
            <person name="Land M."/>
            <person name="Brambilla E.M."/>
            <person name="Rohde M."/>
            <person name="Spring S."/>
            <person name="Goker M."/>
            <person name="Detter J.C."/>
            <person name="Bristow J."/>
            <person name="Eisen J.A."/>
            <person name="Markowitz V."/>
            <person name="Hugenholtz P."/>
            <person name="Kyrpides N.C."/>
            <person name="Klenk H.P."/>
            <person name="Woyke T."/>
        </authorList>
    </citation>
    <scope>NUCLEOTIDE SEQUENCE [LARGE SCALE GENOMIC DNA]</scope>
    <source>
        <strain evidence="3">DSM 2844</strain>
    </source>
</reference>
<dbReference type="EMBL" id="JH719942">
    <property type="protein sequence ID" value="EJF53474.1"/>
    <property type="molecule type" value="Genomic_DNA"/>
</dbReference>
<evidence type="ECO:0000259" key="1">
    <source>
        <dbReference type="Pfam" id="PF24390"/>
    </source>
</evidence>
<dbReference type="AlphaFoldDB" id="J0P0Z6"/>
<dbReference type="InterPro" id="IPR056920">
    <property type="entry name" value="PRTase-CE"/>
</dbReference>
<protein>
    <recommendedName>
        <fullName evidence="1">PRTase-CE domain-containing protein</fullName>
    </recommendedName>
</protein>
<organism evidence="2 3">
    <name type="scientific">Saprospira grandis DSM 2844</name>
    <dbReference type="NCBI Taxonomy" id="694433"/>
    <lineage>
        <taxon>Bacteria</taxon>
        <taxon>Pseudomonadati</taxon>
        <taxon>Bacteroidota</taxon>
        <taxon>Saprospiria</taxon>
        <taxon>Saprospirales</taxon>
        <taxon>Saprospiraceae</taxon>
        <taxon>Saprospira</taxon>
    </lineage>
</organism>
<dbReference type="HOGENOM" id="CLU_911400_0_0_10"/>
<dbReference type="RefSeq" id="WP_002659152.1">
    <property type="nucleotide sequence ID" value="NZ_JH719942.1"/>
</dbReference>
<feature type="domain" description="PRTase-CE" evidence="1">
    <location>
        <begin position="43"/>
        <end position="289"/>
    </location>
</feature>
<proteinExistence type="predicted"/>
<name>J0P0Z6_9BACT</name>